<keyword evidence="4 8" id="KW-0812">Transmembrane</keyword>
<evidence type="ECO:0000256" key="6">
    <source>
        <dbReference type="ARBA" id="ARBA00023065"/>
    </source>
</evidence>
<evidence type="ECO:0000256" key="3">
    <source>
        <dbReference type="ARBA" id="ARBA00022475"/>
    </source>
</evidence>
<dbReference type="PANTHER" id="PTHR33281:SF19">
    <property type="entry name" value="VOLTAGE-DEPENDENT ANION CHANNEL-FORMING PROTEIN YNEE"/>
    <property type="match status" value="1"/>
</dbReference>
<accession>A0A6A4IDF8</accession>
<dbReference type="OrthoDB" id="1368at2759"/>
<dbReference type="EMBL" id="ML769390">
    <property type="protein sequence ID" value="KAE9408629.1"/>
    <property type="molecule type" value="Genomic_DNA"/>
</dbReference>
<evidence type="ECO:0000256" key="5">
    <source>
        <dbReference type="ARBA" id="ARBA00022989"/>
    </source>
</evidence>
<sequence>MGSGPATYNGKMSLRRKFLATVINDIWGETLLFTAVATMVSAVTMLTPHKLFLNSALLGVLGTVLGLVISFRTSSAYERYSEGRKLWTSIATTSRTMAMAIWIGVSIDRSSIPPGSDRAPTQLECVIEKKSMINLVQALPVAIKHYLRGEPGVYYQDLYPLVCFLPRYAPGGQSDADMLPMWHASEDGEFPIQHQPQLGAGYRNDSMNTLTSSYKEEPSHSFMGSVRKHKVFDPEKVLPVVEVHRPLKSSRNPPPVGFTDYFPFLKIFKYIAKPFRKSPGSQDVNMREVLGGKRRKPKPCDSNVPIELSLFLLNYANVMIQGNHITGGLGGNLTGGINSMQDNIANLERVANTPLPFAYQAHLRISMWIYLLALPFQIVQTFGWLTIPGTAFATFLYLGFLEIGQQIENPFNYDLNDLDLDEFCYMIQRELHEITAHPAPKPSDYIYTHLNQPFAPADRRTAQDLLNANEEYTHSAHGPDSRPGKHSLQRTFLKGWKDVDVSTRH</sequence>
<dbReference type="AlphaFoldDB" id="A0A6A4IDF8"/>
<dbReference type="GO" id="GO:0005254">
    <property type="term" value="F:chloride channel activity"/>
    <property type="evidence" value="ECO:0007669"/>
    <property type="project" value="InterPro"/>
</dbReference>
<keyword evidence="6" id="KW-0406">Ion transport</keyword>
<comment type="subcellular location">
    <subcellularLocation>
        <location evidence="1">Cell membrane</location>
        <topology evidence="1">Multi-pass membrane protein</topology>
    </subcellularLocation>
</comment>
<organism evidence="9 10">
    <name type="scientific">Gymnopus androsaceus JB14</name>
    <dbReference type="NCBI Taxonomy" id="1447944"/>
    <lineage>
        <taxon>Eukaryota</taxon>
        <taxon>Fungi</taxon>
        <taxon>Dikarya</taxon>
        <taxon>Basidiomycota</taxon>
        <taxon>Agaricomycotina</taxon>
        <taxon>Agaricomycetes</taxon>
        <taxon>Agaricomycetidae</taxon>
        <taxon>Agaricales</taxon>
        <taxon>Marasmiineae</taxon>
        <taxon>Omphalotaceae</taxon>
        <taxon>Gymnopus</taxon>
    </lineage>
</organism>
<dbReference type="InterPro" id="IPR044669">
    <property type="entry name" value="YneE/VCCN1/2-like"/>
</dbReference>
<reference evidence="9" key="1">
    <citation type="journal article" date="2019" name="Environ. Microbiol.">
        <title>Fungal ecological strategies reflected in gene transcription - a case study of two litter decomposers.</title>
        <authorList>
            <person name="Barbi F."/>
            <person name="Kohler A."/>
            <person name="Barry K."/>
            <person name="Baskaran P."/>
            <person name="Daum C."/>
            <person name="Fauchery L."/>
            <person name="Ihrmark K."/>
            <person name="Kuo A."/>
            <person name="LaButti K."/>
            <person name="Lipzen A."/>
            <person name="Morin E."/>
            <person name="Grigoriev I.V."/>
            <person name="Henrissat B."/>
            <person name="Lindahl B."/>
            <person name="Martin F."/>
        </authorList>
    </citation>
    <scope>NUCLEOTIDE SEQUENCE</scope>
    <source>
        <strain evidence="9">JB14</strain>
    </source>
</reference>
<dbReference type="PANTHER" id="PTHR33281">
    <property type="entry name" value="UPF0187 PROTEIN YNEE"/>
    <property type="match status" value="1"/>
</dbReference>
<dbReference type="GO" id="GO:0005886">
    <property type="term" value="C:plasma membrane"/>
    <property type="evidence" value="ECO:0007669"/>
    <property type="project" value="UniProtKB-SubCell"/>
</dbReference>
<keyword evidence="5 8" id="KW-1133">Transmembrane helix</keyword>
<feature type="transmembrane region" description="Helical" evidence="8">
    <location>
        <begin position="21"/>
        <end position="46"/>
    </location>
</feature>
<keyword evidence="2" id="KW-0813">Transport</keyword>
<dbReference type="Proteomes" id="UP000799118">
    <property type="component" value="Unassembled WGS sequence"/>
</dbReference>
<proteinExistence type="predicted"/>
<evidence type="ECO:0000256" key="4">
    <source>
        <dbReference type="ARBA" id="ARBA00022692"/>
    </source>
</evidence>
<evidence type="ECO:0000313" key="10">
    <source>
        <dbReference type="Proteomes" id="UP000799118"/>
    </source>
</evidence>
<evidence type="ECO:0000313" key="9">
    <source>
        <dbReference type="EMBL" id="KAE9408629.1"/>
    </source>
</evidence>
<evidence type="ECO:0000256" key="8">
    <source>
        <dbReference type="SAM" id="Phobius"/>
    </source>
</evidence>
<dbReference type="Pfam" id="PF25539">
    <property type="entry name" value="Bestrophin_2"/>
    <property type="match status" value="2"/>
</dbReference>
<keyword evidence="7 8" id="KW-0472">Membrane</keyword>
<feature type="transmembrane region" description="Helical" evidence="8">
    <location>
        <begin position="52"/>
        <end position="74"/>
    </location>
</feature>
<protein>
    <submittedName>
        <fullName evidence="9">UPF0187-domain-containing protein</fullName>
    </submittedName>
</protein>
<evidence type="ECO:0000256" key="7">
    <source>
        <dbReference type="ARBA" id="ARBA00023136"/>
    </source>
</evidence>
<gene>
    <name evidence="9" type="ORF">BT96DRAFT_873276</name>
</gene>
<name>A0A6A4IDF8_9AGAR</name>
<evidence type="ECO:0000256" key="1">
    <source>
        <dbReference type="ARBA" id="ARBA00004651"/>
    </source>
</evidence>
<keyword evidence="10" id="KW-1185">Reference proteome</keyword>
<evidence type="ECO:0000256" key="2">
    <source>
        <dbReference type="ARBA" id="ARBA00022448"/>
    </source>
</evidence>
<keyword evidence="3" id="KW-1003">Cell membrane</keyword>